<dbReference type="PROSITE" id="PS51077">
    <property type="entry name" value="HTH_ICLR"/>
    <property type="match status" value="1"/>
</dbReference>
<keyword evidence="3" id="KW-0804">Transcription</keyword>
<keyword evidence="7" id="KW-1185">Reference proteome</keyword>
<dbReference type="Proteomes" id="UP000325291">
    <property type="component" value="Unassembled WGS sequence"/>
</dbReference>
<dbReference type="InterPro" id="IPR005471">
    <property type="entry name" value="Tscrpt_reg_IclR_N"/>
</dbReference>
<evidence type="ECO:0000259" key="5">
    <source>
        <dbReference type="PROSITE" id="PS51078"/>
    </source>
</evidence>
<dbReference type="EMBL" id="VINQ01000012">
    <property type="protein sequence ID" value="KAA0912616.1"/>
    <property type="molecule type" value="Genomic_DNA"/>
</dbReference>
<dbReference type="GO" id="GO:0003677">
    <property type="term" value="F:DNA binding"/>
    <property type="evidence" value="ECO:0007669"/>
    <property type="project" value="UniProtKB-KW"/>
</dbReference>
<evidence type="ECO:0000313" key="6">
    <source>
        <dbReference type="EMBL" id="KAA0912616.1"/>
    </source>
</evidence>
<sequence length="259" mass="28129">MGTVAKALSLLDLFNRSRSTIGLSELARLSGLNKATVHRLLTELQTQGFVEQTGSAREYRLGPAFLRLAALREAAVPMRDLAQTVLADLSAATHETTHVSLKQGDTLVTLTYAYAPLHGTRVTMEDAARLTFHNTASGLAVLAFSPPDFTDAMLAPPLERRTSLTVTDPAKIRATLAHVRETGMSQCIGGFEDDVHSHAMPLFDSETRVIGAIAVAAPSARMTPEHRTLIRRALRHHGLRLTRLMGGFLPDGFQREEAA</sequence>
<evidence type="ECO:0000256" key="3">
    <source>
        <dbReference type="ARBA" id="ARBA00023163"/>
    </source>
</evidence>
<evidence type="ECO:0000256" key="1">
    <source>
        <dbReference type="ARBA" id="ARBA00023015"/>
    </source>
</evidence>
<dbReference type="PROSITE" id="PS51078">
    <property type="entry name" value="ICLR_ED"/>
    <property type="match status" value="1"/>
</dbReference>
<dbReference type="Pfam" id="PF09339">
    <property type="entry name" value="HTH_IclR"/>
    <property type="match status" value="1"/>
</dbReference>
<gene>
    <name evidence="6" type="ORF">FLO80_14585</name>
</gene>
<dbReference type="InterPro" id="IPR029016">
    <property type="entry name" value="GAF-like_dom_sf"/>
</dbReference>
<dbReference type="SUPFAM" id="SSF55781">
    <property type="entry name" value="GAF domain-like"/>
    <property type="match status" value="1"/>
</dbReference>
<accession>A0A5A9Z5Z4</accession>
<feature type="domain" description="IclR-ED" evidence="5">
    <location>
        <begin position="64"/>
        <end position="247"/>
    </location>
</feature>
<dbReference type="InterPro" id="IPR036388">
    <property type="entry name" value="WH-like_DNA-bd_sf"/>
</dbReference>
<feature type="domain" description="HTH iclR-type" evidence="4">
    <location>
        <begin position="1"/>
        <end position="63"/>
    </location>
</feature>
<protein>
    <submittedName>
        <fullName evidence="6">IclR family transcriptional regulator</fullName>
    </submittedName>
</protein>
<evidence type="ECO:0000256" key="2">
    <source>
        <dbReference type="ARBA" id="ARBA00023125"/>
    </source>
</evidence>
<evidence type="ECO:0000259" key="4">
    <source>
        <dbReference type="PROSITE" id="PS51077"/>
    </source>
</evidence>
<dbReference type="Gene3D" id="1.10.10.10">
    <property type="entry name" value="Winged helix-like DNA-binding domain superfamily/Winged helix DNA-binding domain"/>
    <property type="match status" value="1"/>
</dbReference>
<dbReference type="Pfam" id="PF01614">
    <property type="entry name" value="IclR_C"/>
    <property type="match status" value="1"/>
</dbReference>
<dbReference type="InterPro" id="IPR036390">
    <property type="entry name" value="WH_DNA-bd_sf"/>
</dbReference>
<dbReference type="GO" id="GO:0003700">
    <property type="term" value="F:DNA-binding transcription factor activity"/>
    <property type="evidence" value="ECO:0007669"/>
    <property type="project" value="TreeGrafter"/>
</dbReference>
<organism evidence="6 7">
    <name type="scientific">Aquicoccus porphyridii</name>
    <dbReference type="NCBI Taxonomy" id="1852029"/>
    <lineage>
        <taxon>Bacteria</taxon>
        <taxon>Pseudomonadati</taxon>
        <taxon>Pseudomonadota</taxon>
        <taxon>Alphaproteobacteria</taxon>
        <taxon>Rhodobacterales</taxon>
        <taxon>Paracoccaceae</taxon>
        <taxon>Aquicoccus</taxon>
    </lineage>
</organism>
<keyword evidence="1" id="KW-0805">Transcription regulation</keyword>
<dbReference type="PANTHER" id="PTHR30136:SF24">
    <property type="entry name" value="HTH-TYPE TRANSCRIPTIONAL REPRESSOR ALLR"/>
    <property type="match status" value="1"/>
</dbReference>
<dbReference type="GO" id="GO:0045892">
    <property type="term" value="P:negative regulation of DNA-templated transcription"/>
    <property type="evidence" value="ECO:0007669"/>
    <property type="project" value="TreeGrafter"/>
</dbReference>
<keyword evidence="2" id="KW-0238">DNA-binding</keyword>
<dbReference type="SUPFAM" id="SSF46785">
    <property type="entry name" value="Winged helix' DNA-binding domain"/>
    <property type="match status" value="1"/>
</dbReference>
<reference evidence="6 7" key="1">
    <citation type="submission" date="2019-07" db="EMBL/GenBank/DDBJ databases">
        <title>Aquicoccus porphyridii gen. nov., sp. nov., isolated from a small marine red alga, Porphyridium marinum.</title>
        <authorList>
            <person name="Liu L."/>
        </authorList>
    </citation>
    <scope>NUCLEOTIDE SEQUENCE [LARGE SCALE GENOMIC DNA]</scope>
    <source>
        <strain evidence="6 7">L1 8-17</strain>
    </source>
</reference>
<dbReference type="InterPro" id="IPR050707">
    <property type="entry name" value="HTH_MetabolicPath_Reg"/>
</dbReference>
<dbReference type="InterPro" id="IPR014757">
    <property type="entry name" value="Tscrpt_reg_IclR_C"/>
</dbReference>
<dbReference type="SMART" id="SM00346">
    <property type="entry name" value="HTH_ICLR"/>
    <property type="match status" value="1"/>
</dbReference>
<dbReference type="AlphaFoldDB" id="A0A5A9Z5Z4"/>
<name>A0A5A9Z5Z4_9RHOB</name>
<dbReference type="Gene3D" id="3.30.450.40">
    <property type="match status" value="1"/>
</dbReference>
<dbReference type="PANTHER" id="PTHR30136">
    <property type="entry name" value="HELIX-TURN-HELIX TRANSCRIPTIONAL REGULATOR, ICLR FAMILY"/>
    <property type="match status" value="1"/>
</dbReference>
<dbReference type="RefSeq" id="WP_111362426.1">
    <property type="nucleotide sequence ID" value="NZ_VINQ01000012.1"/>
</dbReference>
<proteinExistence type="predicted"/>
<evidence type="ECO:0000313" key="7">
    <source>
        <dbReference type="Proteomes" id="UP000325291"/>
    </source>
</evidence>
<comment type="caution">
    <text evidence="6">The sequence shown here is derived from an EMBL/GenBank/DDBJ whole genome shotgun (WGS) entry which is preliminary data.</text>
</comment>